<name>F5YD42_LEAAZ</name>
<dbReference type="PANTHER" id="PTHR33602">
    <property type="entry name" value="REGULATORY PROTEIN RECX FAMILY PROTEIN"/>
    <property type="match status" value="1"/>
</dbReference>
<reference evidence="5 6" key="2">
    <citation type="journal article" date="2011" name="ISME J.">
        <title>RNA-seq reveals cooperative metabolic interactions between two termite-gut spirochete species in co-culture.</title>
        <authorList>
            <person name="Rosenthal A.Z."/>
            <person name="Matson E.G."/>
            <person name="Eldar A."/>
            <person name="Leadbetter J.R."/>
        </authorList>
    </citation>
    <scope>NUCLEOTIDE SEQUENCE [LARGE SCALE GENOMIC DNA]</scope>
    <source>
        <strain evidence="6">ATCC BAA-888 / DSM 13862 / ZAS-9</strain>
    </source>
</reference>
<dbReference type="GO" id="GO:0006282">
    <property type="term" value="P:regulation of DNA repair"/>
    <property type="evidence" value="ECO:0007669"/>
    <property type="project" value="InterPro"/>
</dbReference>
<evidence type="ECO:0000256" key="2">
    <source>
        <dbReference type="ARBA" id="ARBA00009695"/>
    </source>
</evidence>
<proteinExistence type="inferred from homology"/>
<dbReference type="InterPro" id="IPR036388">
    <property type="entry name" value="WH-like_DNA-bd_sf"/>
</dbReference>
<organism evidence="5 6">
    <name type="scientific">Leadbettera azotonutricia (strain ATCC BAA-888 / DSM 13862 / ZAS-9)</name>
    <name type="common">Treponema azotonutricium</name>
    <dbReference type="NCBI Taxonomy" id="545695"/>
    <lineage>
        <taxon>Bacteria</taxon>
        <taxon>Pseudomonadati</taxon>
        <taxon>Spirochaetota</taxon>
        <taxon>Spirochaetia</taxon>
        <taxon>Spirochaetales</taxon>
        <taxon>Breznakiellaceae</taxon>
        <taxon>Leadbettera</taxon>
    </lineage>
</organism>
<keyword evidence="4" id="KW-0963">Cytoplasm</keyword>
<evidence type="ECO:0000313" key="6">
    <source>
        <dbReference type="Proteomes" id="UP000009222"/>
    </source>
</evidence>
<dbReference type="KEGG" id="taz:TREAZ_2771"/>
<keyword evidence="6" id="KW-1185">Reference proteome</keyword>
<dbReference type="eggNOG" id="COG2137">
    <property type="taxonomic scope" value="Bacteria"/>
</dbReference>
<dbReference type="HOGENOM" id="CLU_1293877_0_0_12"/>
<evidence type="ECO:0000256" key="4">
    <source>
        <dbReference type="ARBA" id="ARBA00022490"/>
    </source>
</evidence>
<dbReference type="Gene3D" id="1.10.10.10">
    <property type="entry name" value="Winged helix-like DNA-binding domain superfamily/Winged helix DNA-binding domain"/>
    <property type="match status" value="2"/>
</dbReference>
<dbReference type="OrthoDB" id="368871at2"/>
<dbReference type="EMBL" id="CP001841">
    <property type="protein sequence ID" value="AEF80974.1"/>
    <property type="molecule type" value="Genomic_DNA"/>
</dbReference>
<evidence type="ECO:0000256" key="3">
    <source>
        <dbReference type="ARBA" id="ARBA00018111"/>
    </source>
</evidence>
<evidence type="ECO:0000313" key="5">
    <source>
        <dbReference type="EMBL" id="AEF80974.1"/>
    </source>
</evidence>
<sequence>MNLVSLRTEAQGGDFFYKIGLSDGAALSLKPCYLEDYCEDPSSWETGKEFSPSEEEALRFAAACYKAEQAGMRLVGIAEQTRLGLTRKLEQRGHERACVQAVVSRLIGLDLVNDGRYAEFWLRSKLAKRGGKIPGPKKLSASLSGKGVDRDAISGAFAKVLDEEAEFALLERFLEKNHPQNLLEEDGYSLRGLLKSEGFSADVLNRYFER</sequence>
<reference evidence="6" key="1">
    <citation type="submission" date="2009-12" db="EMBL/GenBank/DDBJ databases">
        <title>Complete sequence of Treponema azotonutricium strain ZAS-9.</title>
        <authorList>
            <person name="Tetu S.G."/>
            <person name="Matson E."/>
            <person name="Ren Q."/>
            <person name="Seshadri R."/>
            <person name="Elbourne L."/>
            <person name="Hassan K.A."/>
            <person name="Durkin A."/>
            <person name="Radune D."/>
            <person name="Mohamoud Y."/>
            <person name="Shay R."/>
            <person name="Jin S."/>
            <person name="Zhang X."/>
            <person name="Lucey K."/>
            <person name="Ballor N.R."/>
            <person name="Ottesen E."/>
            <person name="Rosenthal R."/>
            <person name="Allen A."/>
            <person name="Leadbetter J.R."/>
            <person name="Paulsen I.T."/>
        </authorList>
    </citation>
    <scope>NUCLEOTIDE SEQUENCE [LARGE SCALE GENOMIC DNA]</scope>
    <source>
        <strain evidence="6">ATCC BAA-888 / DSM 13862 / ZAS-9</strain>
    </source>
</reference>
<dbReference type="Proteomes" id="UP000009222">
    <property type="component" value="Chromosome"/>
</dbReference>
<dbReference type="PANTHER" id="PTHR33602:SF1">
    <property type="entry name" value="REGULATORY PROTEIN RECX FAMILY PROTEIN"/>
    <property type="match status" value="1"/>
</dbReference>
<dbReference type="InParanoid" id="F5YD42"/>
<dbReference type="STRING" id="545695.TREAZ_2771"/>
<dbReference type="RefSeq" id="WP_015712763.1">
    <property type="nucleotide sequence ID" value="NC_015577.1"/>
</dbReference>
<dbReference type="InterPro" id="IPR003783">
    <property type="entry name" value="Regulatory_RecX"/>
</dbReference>
<comment type="subcellular location">
    <subcellularLocation>
        <location evidence="1">Cytoplasm</location>
    </subcellularLocation>
</comment>
<dbReference type="GO" id="GO:0005737">
    <property type="term" value="C:cytoplasm"/>
    <property type="evidence" value="ECO:0007669"/>
    <property type="project" value="UniProtKB-SubCell"/>
</dbReference>
<gene>
    <name evidence="5" type="ordered locus">TREAZ_2771</name>
</gene>
<evidence type="ECO:0000256" key="1">
    <source>
        <dbReference type="ARBA" id="ARBA00004496"/>
    </source>
</evidence>
<comment type="similarity">
    <text evidence="2">Belongs to the RecX family.</text>
</comment>
<protein>
    <recommendedName>
        <fullName evidence="3">Regulatory protein RecX</fullName>
    </recommendedName>
</protein>
<dbReference type="AlphaFoldDB" id="F5YD42"/>
<accession>F5YD42</accession>